<dbReference type="Gene3D" id="1.10.8.60">
    <property type="match status" value="1"/>
</dbReference>
<name>A0A449CXV2_9MICO</name>
<dbReference type="EMBL" id="CAACXN010000002">
    <property type="protein sequence ID" value="VEW10167.1"/>
    <property type="molecule type" value="Genomic_DNA"/>
</dbReference>
<dbReference type="InterPro" id="IPR019489">
    <property type="entry name" value="Clp_ATPase_C"/>
</dbReference>
<protein>
    <submittedName>
        <fullName evidence="5">Probable ATP-dependent Clp protease ATP-binding subunit</fullName>
    </submittedName>
</protein>
<feature type="compositionally biased region" description="Low complexity" evidence="3">
    <location>
        <begin position="70"/>
        <end position="80"/>
    </location>
</feature>
<evidence type="ECO:0000313" key="6">
    <source>
        <dbReference type="Proteomes" id="UP000386281"/>
    </source>
</evidence>
<evidence type="ECO:0000256" key="2">
    <source>
        <dbReference type="ARBA" id="ARBA00022840"/>
    </source>
</evidence>
<dbReference type="GO" id="GO:0005524">
    <property type="term" value="F:ATP binding"/>
    <property type="evidence" value="ECO:0007669"/>
    <property type="project" value="UniProtKB-KW"/>
</dbReference>
<dbReference type="Proteomes" id="UP000386281">
    <property type="component" value="Unassembled WGS sequence"/>
</dbReference>
<accession>A0A449CXV2</accession>
<evidence type="ECO:0000256" key="3">
    <source>
        <dbReference type="SAM" id="MobiDB-lite"/>
    </source>
</evidence>
<gene>
    <name evidence="5" type="primary">clpC_1</name>
    <name evidence="5" type="ORF">NCTC12391_00003</name>
</gene>
<keyword evidence="1" id="KW-0547">Nucleotide-binding</keyword>
<evidence type="ECO:0000256" key="1">
    <source>
        <dbReference type="ARBA" id="ARBA00022741"/>
    </source>
</evidence>
<dbReference type="Pfam" id="PF10431">
    <property type="entry name" value="ClpB_D2-small"/>
    <property type="match status" value="1"/>
</dbReference>
<keyword evidence="5" id="KW-0378">Hydrolase</keyword>
<sequence>MPRPLRRTIQLEIEDQLSEKILFKEIGRGQTIKVDIEGEGKDAKFTFDGVETETFPTSGGDDSTSGEELAGAGSSGSSAS</sequence>
<proteinExistence type="predicted"/>
<feature type="region of interest" description="Disordered" evidence="3">
    <location>
        <begin position="50"/>
        <end position="80"/>
    </location>
</feature>
<evidence type="ECO:0000259" key="4">
    <source>
        <dbReference type="Pfam" id="PF10431"/>
    </source>
</evidence>
<organism evidence="5 6">
    <name type="scientific">Brevibacterium casei</name>
    <dbReference type="NCBI Taxonomy" id="33889"/>
    <lineage>
        <taxon>Bacteria</taxon>
        <taxon>Bacillati</taxon>
        <taxon>Actinomycetota</taxon>
        <taxon>Actinomycetes</taxon>
        <taxon>Micrococcales</taxon>
        <taxon>Brevibacteriaceae</taxon>
        <taxon>Brevibacterium</taxon>
    </lineage>
</organism>
<feature type="domain" description="Clp ATPase C-terminal" evidence="4">
    <location>
        <begin position="3"/>
        <end position="34"/>
    </location>
</feature>
<evidence type="ECO:0000313" key="5">
    <source>
        <dbReference type="EMBL" id="VEW10167.1"/>
    </source>
</evidence>
<feature type="compositionally biased region" description="Polar residues" evidence="3">
    <location>
        <begin position="54"/>
        <end position="63"/>
    </location>
</feature>
<keyword evidence="2 5" id="KW-0067">ATP-binding</keyword>
<dbReference type="GO" id="GO:0008233">
    <property type="term" value="F:peptidase activity"/>
    <property type="evidence" value="ECO:0007669"/>
    <property type="project" value="UniProtKB-KW"/>
</dbReference>
<dbReference type="AlphaFoldDB" id="A0A449CXV2"/>
<dbReference type="GO" id="GO:0006508">
    <property type="term" value="P:proteolysis"/>
    <property type="evidence" value="ECO:0007669"/>
    <property type="project" value="UniProtKB-KW"/>
</dbReference>
<reference evidence="5 6" key="1">
    <citation type="submission" date="2019-02" db="EMBL/GenBank/DDBJ databases">
        <authorList>
            <consortium name="Pathogen Informatics"/>
        </authorList>
    </citation>
    <scope>NUCLEOTIDE SEQUENCE [LARGE SCALE GENOMIC DNA]</scope>
    <source>
        <strain evidence="5 6">3012STDY7078520</strain>
    </source>
</reference>
<keyword evidence="5" id="KW-0645">Protease</keyword>